<accession>A0AAD5LZT3</accession>
<protein>
    <recommendedName>
        <fullName evidence="11">ABC transporter domain-containing protein</fullName>
    </recommendedName>
</protein>
<dbReference type="AlphaFoldDB" id="A0AAD5LZT3"/>
<organism evidence="12 13">
    <name type="scientific">Pythium insidiosum</name>
    <name type="common">Pythiosis disease agent</name>
    <dbReference type="NCBI Taxonomy" id="114742"/>
    <lineage>
        <taxon>Eukaryota</taxon>
        <taxon>Sar</taxon>
        <taxon>Stramenopiles</taxon>
        <taxon>Oomycota</taxon>
        <taxon>Peronosporomycetes</taxon>
        <taxon>Pythiales</taxon>
        <taxon>Pythiaceae</taxon>
        <taxon>Pythium</taxon>
    </lineage>
</organism>
<proteinExistence type="inferred from homology"/>
<feature type="transmembrane region" description="Helical" evidence="10">
    <location>
        <begin position="590"/>
        <end position="608"/>
    </location>
</feature>
<dbReference type="FunFam" id="3.40.50.300:FF:001305">
    <property type="entry name" value="ABCG transporter ABC superfamily"/>
    <property type="match status" value="1"/>
</dbReference>
<comment type="caution">
    <text evidence="12">The sequence shown here is derived from an EMBL/GenBank/DDBJ whole genome shotgun (WGS) entry which is preliminary data.</text>
</comment>
<sequence>MSSAYSAHPSGGHVLYDPPAPPSQLSRRHHSSGSGSVGYTSTDDLHSVHSAHAVPIGSPLETRYYQELPPASTTSHSAPSTGKPAPAFDVLDVKNPMIVNQCTLSWQNVSYVVTPKRALCGRSHSRGPAAGSKEAAALAVGERRILKNITGRSAPGELTAIIGPSGAGKTTLLDILADRVDPSGRVEGVVEVNGRPRSPRLFRAMMNYVAQEMSFLGSFTVLETLQMAAGLSLPNHIPRVTREMRVQDVIEDMGLRNCARTRVGDIFHKGISNGQRKRLSIAVELLSNPSMLLLDEPTSGLDSSSAQRVMEHIVKLCKEGKNVVTTIHQPSSAIYEMFSNVMILSMGEMVFFGPTSATLPHFFSMGYVCPMYSNPAEYFCQLVNKDFHDQLKIEPFVAAYEHSNEANRLKLAIAADRTRPDTTNNEILRVLTPSGWNQFLVLLKRNWLNNLRNPGVFWIRVFMYVMLSLMVGTMYLSSNDEIKTSAIVPLLFYVQAFLVFMSVAALPSFIEQRAVFQREQMNNSLHLLSFTMANFLAAIPGIAFISVVSTAIVVYFAGVHSFGSFFLNLFLSLVVAESFMHVIGAAVPHYIIGIALGAGMFGMFMLCEGFMVPFHSMPSYWLWGYYLAFHTYSFESFMYEHFSKVDTAEAWALLKDYGMEHVDVTQNMLILVAYAVVLQILFVFVLYFFHTGRRH</sequence>
<keyword evidence="4 10" id="KW-0812">Transmembrane</keyword>
<dbReference type="Pfam" id="PF01061">
    <property type="entry name" value="ABC2_membrane"/>
    <property type="match status" value="1"/>
</dbReference>
<comment type="subcellular location">
    <subcellularLocation>
        <location evidence="1">Membrane</location>
        <topology evidence="1">Multi-pass membrane protein</topology>
    </subcellularLocation>
</comment>
<dbReference type="SUPFAM" id="SSF52540">
    <property type="entry name" value="P-loop containing nucleoside triphosphate hydrolases"/>
    <property type="match status" value="1"/>
</dbReference>
<evidence type="ECO:0000256" key="4">
    <source>
        <dbReference type="ARBA" id="ARBA00022692"/>
    </source>
</evidence>
<keyword evidence="5" id="KW-0547">Nucleotide-binding</keyword>
<dbReference type="GO" id="GO:0140359">
    <property type="term" value="F:ABC-type transporter activity"/>
    <property type="evidence" value="ECO:0007669"/>
    <property type="project" value="InterPro"/>
</dbReference>
<evidence type="ECO:0000256" key="6">
    <source>
        <dbReference type="ARBA" id="ARBA00022840"/>
    </source>
</evidence>
<dbReference type="GO" id="GO:0016020">
    <property type="term" value="C:membrane"/>
    <property type="evidence" value="ECO:0007669"/>
    <property type="project" value="UniProtKB-SubCell"/>
</dbReference>
<dbReference type="InterPro" id="IPR013525">
    <property type="entry name" value="ABC2_TM"/>
</dbReference>
<name>A0AAD5LZT3_PYTIN</name>
<feature type="transmembrane region" description="Helical" evidence="10">
    <location>
        <begin position="565"/>
        <end position="584"/>
    </location>
</feature>
<dbReference type="InterPro" id="IPR003593">
    <property type="entry name" value="AAA+_ATPase"/>
</dbReference>
<evidence type="ECO:0000313" key="13">
    <source>
        <dbReference type="Proteomes" id="UP001209570"/>
    </source>
</evidence>
<dbReference type="PANTHER" id="PTHR48042">
    <property type="entry name" value="ABC TRANSPORTER G FAMILY MEMBER 11"/>
    <property type="match status" value="1"/>
</dbReference>
<dbReference type="Pfam" id="PF00005">
    <property type="entry name" value="ABC_tran"/>
    <property type="match status" value="1"/>
</dbReference>
<dbReference type="InterPro" id="IPR052215">
    <property type="entry name" value="Plant_ABCG"/>
</dbReference>
<evidence type="ECO:0000256" key="7">
    <source>
        <dbReference type="ARBA" id="ARBA00022989"/>
    </source>
</evidence>
<keyword evidence="6" id="KW-0067">ATP-binding</keyword>
<dbReference type="InterPro" id="IPR043926">
    <property type="entry name" value="ABCG_dom"/>
</dbReference>
<feature type="transmembrane region" description="Helical" evidence="10">
    <location>
        <begin position="530"/>
        <end position="558"/>
    </location>
</feature>
<dbReference type="EMBL" id="JAKCXM010000231">
    <property type="protein sequence ID" value="KAJ0397992.1"/>
    <property type="molecule type" value="Genomic_DNA"/>
</dbReference>
<feature type="domain" description="ABC transporter" evidence="11">
    <location>
        <begin position="104"/>
        <end position="371"/>
    </location>
</feature>
<dbReference type="SMART" id="SM00382">
    <property type="entry name" value="AAA"/>
    <property type="match status" value="1"/>
</dbReference>
<feature type="transmembrane region" description="Helical" evidence="10">
    <location>
        <begin position="620"/>
        <end position="639"/>
    </location>
</feature>
<keyword evidence="13" id="KW-1185">Reference proteome</keyword>
<dbReference type="PROSITE" id="PS50893">
    <property type="entry name" value="ABC_TRANSPORTER_2"/>
    <property type="match status" value="1"/>
</dbReference>
<dbReference type="InterPro" id="IPR027417">
    <property type="entry name" value="P-loop_NTPase"/>
</dbReference>
<evidence type="ECO:0000256" key="3">
    <source>
        <dbReference type="ARBA" id="ARBA00022448"/>
    </source>
</evidence>
<evidence type="ECO:0000256" key="2">
    <source>
        <dbReference type="ARBA" id="ARBA00005814"/>
    </source>
</evidence>
<evidence type="ECO:0000256" key="9">
    <source>
        <dbReference type="SAM" id="MobiDB-lite"/>
    </source>
</evidence>
<dbReference type="CDD" id="cd03213">
    <property type="entry name" value="ABCG_EPDR"/>
    <property type="match status" value="1"/>
</dbReference>
<dbReference type="GO" id="GO:0005524">
    <property type="term" value="F:ATP binding"/>
    <property type="evidence" value="ECO:0007669"/>
    <property type="project" value="UniProtKB-KW"/>
</dbReference>
<reference evidence="12" key="1">
    <citation type="submission" date="2021-12" db="EMBL/GenBank/DDBJ databases">
        <title>Prjna785345.</title>
        <authorList>
            <person name="Rujirawat T."/>
            <person name="Krajaejun T."/>
        </authorList>
    </citation>
    <scope>NUCLEOTIDE SEQUENCE</scope>
    <source>
        <strain evidence="12">Pi057C3</strain>
    </source>
</reference>
<evidence type="ECO:0000259" key="11">
    <source>
        <dbReference type="PROSITE" id="PS50893"/>
    </source>
</evidence>
<feature type="transmembrane region" description="Helical" evidence="10">
    <location>
        <begin position="490"/>
        <end position="510"/>
    </location>
</feature>
<feature type="transmembrane region" description="Helical" evidence="10">
    <location>
        <begin position="457"/>
        <end position="478"/>
    </location>
</feature>
<keyword evidence="7 10" id="KW-1133">Transmembrane helix</keyword>
<dbReference type="InterPro" id="IPR003439">
    <property type="entry name" value="ABC_transporter-like_ATP-bd"/>
</dbReference>
<evidence type="ECO:0000256" key="5">
    <source>
        <dbReference type="ARBA" id="ARBA00022741"/>
    </source>
</evidence>
<keyword evidence="8 10" id="KW-0472">Membrane</keyword>
<evidence type="ECO:0000256" key="8">
    <source>
        <dbReference type="ARBA" id="ARBA00023136"/>
    </source>
</evidence>
<keyword evidence="3" id="KW-0813">Transport</keyword>
<evidence type="ECO:0000256" key="1">
    <source>
        <dbReference type="ARBA" id="ARBA00004141"/>
    </source>
</evidence>
<feature type="transmembrane region" description="Helical" evidence="10">
    <location>
        <begin position="668"/>
        <end position="689"/>
    </location>
</feature>
<dbReference type="Proteomes" id="UP001209570">
    <property type="component" value="Unassembled WGS sequence"/>
</dbReference>
<dbReference type="Gene3D" id="3.40.50.300">
    <property type="entry name" value="P-loop containing nucleotide triphosphate hydrolases"/>
    <property type="match status" value="1"/>
</dbReference>
<dbReference type="PANTHER" id="PTHR48042:SF11">
    <property type="entry name" value="ABC TRANSPORTER G FAMILY MEMBER 11"/>
    <property type="match status" value="1"/>
</dbReference>
<dbReference type="GO" id="GO:0016887">
    <property type="term" value="F:ATP hydrolysis activity"/>
    <property type="evidence" value="ECO:0007669"/>
    <property type="project" value="InterPro"/>
</dbReference>
<gene>
    <name evidence="12" type="ORF">P43SY_004053</name>
</gene>
<dbReference type="Pfam" id="PF19055">
    <property type="entry name" value="ABC2_membrane_7"/>
    <property type="match status" value="1"/>
</dbReference>
<evidence type="ECO:0000313" key="12">
    <source>
        <dbReference type="EMBL" id="KAJ0397992.1"/>
    </source>
</evidence>
<evidence type="ECO:0000256" key="10">
    <source>
        <dbReference type="SAM" id="Phobius"/>
    </source>
</evidence>
<feature type="region of interest" description="Disordered" evidence="9">
    <location>
        <begin position="1"/>
        <end position="43"/>
    </location>
</feature>
<comment type="similarity">
    <text evidence="2">Belongs to the ABC transporter superfamily. ABCG family. Eye pigment precursor importer (TC 3.A.1.204) subfamily.</text>
</comment>